<dbReference type="NCBIfam" id="TIGR00966">
    <property type="entry name" value="transloc_SecF"/>
    <property type="match status" value="1"/>
</dbReference>
<evidence type="ECO:0000259" key="12">
    <source>
        <dbReference type="Pfam" id="PF22599"/>
    </source>
</evidence>
<reference evidence="14" key="1">
    <citation type="submission" date="2016-01" db="EMBL/GenBank/DDBJ databases">
        <authorList>
            <person name="Mitreva M."/>
            <person name="Pepin K.H."/>
            <person name="Mihindukulasuriya K.A."/>
            <person name="Fulton R."/>
            <person name="Fronick C."/>
            <person name="O'Laughlin M."/>
            <person name="Miner T."/>
            <person name="Herter B."/>
            <person name="Rosa B.A."/>
            <person name="Cordes M."/>
            <person name="Tomlinson C."/>
            <person name="Wollam A."/>
            <person name="Palsikar V.B."/>
            <person name="Mardis E.R."/>
            <person name="Wilson R.K."/>
        </authorList>
    </citation>
    <scope>NUCLEOTIDE SEQUENCE [LARGE SCALE GENOMIC DNA]</scope>
    <source>
        <strain evidence="14">KA00274</strain>
    </source>
</reference>
<dbReference type="GO" id="GO:0005886">
    <property type="term" value="C:plasma membrane"/>
    <property type="evidence" value="ECO:0007669"/>
    <property type="project" value="UniProtKB-SubCell"/>
</dbReference>
<evidence type="ECO:0000256" key="4">
    <source>
        <dbReference type="ARBA" id="ARBA00022692"/>
    </source>
</evidence>
<dbReference type="InterPro" id="IPR055344">
    <property type="entry name" value="SecD_SecF_C_bact"/>
</dbReference>
<dbReference type="PANTHER" id="PTHR30081">
    <property type="entry name" value="PROTEIN-EXPORT MEMBRANE PROTEIN SEC"/>
    <property type="match status" value="1"/>
</dbReference>
<organism evidence="13 14">
    <name type="scientific">Amygdalobacter nucleatus</name>
    <dbReference type="NCBI Taxonomy" id="3029274"/>
    <lineage>
        <taxon>Bacteria</taxon>
        <taxon>Bacillati</taxon>
        <taxon>Bacillota</taxon>
        <taxon>Clostridia</taxon>
        <taxon>Eubacteriales</taxon>
        <taxon>Oscillospiraceae</taxon>
        <taxon>Amygdalobacter</taxon>
    </lineage>
</organism>
<feature type="transmembrane region" description="Helical" evidence="9">
    <location>
        <begin position="466"/>
        <end position="484"/>
    </location>
</feature>
<feature type="transmembrane region" description="Helical" evidence="9">
    <location>
        <begin position="385"/>
        <end position="404"/>
    </location>
</feature>
<evidence type="ECO:0000313" key="14">
    <source>
        <dbReference type="Proteomes" id="UP000070080"/>
    </source>
</evidence>
<proteinExistence type="inferred from homology"/>
<dbReference type="Gene3D" id="3.30.1360.200">
    <property type="match status" value="1"/>
</dbReference>
<dbReference type="InterPro" id="IPR022646">
    <property type="entry name" value="SecD/SecF_CS"/>
</dbReference>
<comment type="similarity">
    <text evidence="9">Belongs to the SecD/SecF family. SecD subfamily.</text>
</comment>
<keyword evidence="14" id="KW-1185">Reference proteome</keyword>
<feature type="transmembrane region" description="Helical" evidence="9">
    <location>
        <begin position="258"/>
        <end position="278"/>
    </location>
</feature>
<feature type="transmembrane region" description="Helical" evidence="9">
    <location>
        <begin position="700"/>
        <end position="722"/>
    </location>
</feature>
<keyword evidence="3 9" id="KW-1003">Cell membrane</keyword>
<comment type="caution">
    <text evidence="9">Lacks conserved residue(s) required for the propagation of feature annotation.</text>
</comment>
<dbReference type="InterPro" id="IPR005791">
    <property type="entry name" value="SecD"/>
</dbReference>
<evidence type="ECO:0000256" key="1">
    <source>
        <dbReference type="ARBA" id="ARBA00004651"/>
    </source>
</evidence>
<feature type="transmembrane region" description="Helical" evidence="9">
    <location>
        <begin position="285"/>
        <end position="305"/>
    </location>
</feature>
<dbReference type="Pfam" id="PF07549">
    <property type="entry name" value="Sec_GG"/>
    <property type="match status" value="1"/>
</dbReference>
<dbReference type="OrthoDB" id="9805019at2"/>
<comment type="subcellular location">
    <subcellularLocation>
        <location evidence="1 9">Cell membrane</location>
        <topology evidence="1 9">Multi-pass membrane protein</topology>
    </subcellularLocation>
</comment>
<dbReference type="GO" id="GO:0006605">
    <property type="term" value="P:protein targeting"/>
    <property type="evidence" value="ECO:0007669"/>
    <property type="project" value="UniProtKB-UniRule"/>
</dbReference>
<keyword evidence="6 9" id="KW-1133">Transmembrane helix</keyword>
<dbReference type="GO" id="GO:0065002">
    <property type="term" value="P:intracellular protein transmembrane transport"/>
    <property type="evidence" value="ECO:0007669"/>
    <property type="project" value="UniProtKB-UniRule"/>
</dbReference>
<dbReference type="EMBL" id="LSCV01000012">
    <property type="protein sequence ID" value="KXB41575.1"/>
    <property type="molecule type" value="Genomic_DNA"/>
</dbReference>
<keyword evidence="5 9" id="KW-0653">Protein transport</keyword>
<evidence type="ECO:0000313" key="13">
    <source>
        <dbReference type="EMBL" id="KXB41575.1"/>
    </source>
</evidence>
<dbReference type="PRINTS" id="PR01755">
    <property type="entry name" value="SECFTRNLCASE"/>
</dbReference>
<sequence>MARTKIRKSHSWSFFVAVLCVALATILCWTGLTLPAPKGKTLPLYGAKDIRLGIDIRGGVEAVFAPKDYSGTPTDRELRSVVSVLEKRLDNLQILDRDVIPVPQSGRVIVRFPWKSNEQNFNPEEAMQELGQTAQLTFKDPDGKVVLTGNDVASADAMADTRSGSSFVSLDLKPEGAKKFADATSRLLGKPISINMDDKLLSAPIVQAKIMDGKAQITGMEDAQSAARLANQINAGALPFSITAISSNAISPKLGNDALRVMILAGLVAMVIIFIFLLERYRLAGIVACVALVAQIVGILLVISIPQQTLTLQGIAGIILSIGMGVDANIIICERIREELRSGTPTQTAIHYGFDRAFASILDGNVTVAISSICLMVFGTGSMLSFGYSLLTGVILNLFCGAYLSNTMMRSLAVFKPLRKTSLYRVSDKMIAKESKIRSEEKDNYTIANRLAPLFGFSFYKNRYKFLAVSIVLIAIGLVSWAIFGTKLSIEFKGGSIIRYTVTGEGDINTEKLSDVASEKLSVPVLVQDSTSVTTNERSLSVSVSGNKALLPEDLVALRDLLSKEAGENIKLTVADSNVVDPYIGRETLFNGLLALIVASVLIVLYVWIRFRRISGLSAGAFSLLALIHDVFIAFLTFIVARYALNDTVIAVVLSILGWSVNDTIVIFDRIRENSKLFGAKVSLPDLVDLSIRESCSRSIYTSVCTFIAVLVAFVFAAANGITSIVQFSLPLMVGIIVGSYSSVALATVFWAQYIVNKRKAK</sequence>
<dbReference type="GO" id="GO:0043952">
    <property type="term" value="P:protein transport by the Sec complex"/>
    <property type="evidence" value="ECO:0007669"/>
    <property type="project" value="UniProtKB-UniRule"/>
</dbReference>
<keyword evidence="8 9" id="KW-0472">Membrane</keyword>
<dbReference type="Pfam" id="PF22599">
    <property type="entry name" value="SecDF_P1_head"/>
    <property type="match status" value="1"/>
</dbReference>
<evidence type="ECO:0000256" key="5">
    <source>
        <dbReference type="ARBA" id="ARBA00022927"/>
    </source>
</evidence>
<dbReference type="InterPro" id="IPR048634">
    <property type="entry name" value="SecD_SecF_C"/>
</dbReference>
<evidence type="ECO:0000256" key="2">
    <source>
        <dbReference type="ARBA" id="ARBA00022448"/>
    </source>
</evidence>
<keyword evidence="4 9" id="KW-0812">Transmembrane</keyword>
<feature type="domain" description="Protein export membrane protein SecD/SecF C-terminal" evidence="11">
    <location>
        <begin position="571"/>
        <end position="754"/>
    </location>
</feature>
<dbReference type="NCBIfam" id="TIGR01129">
    <property type="entry name" value="secD"/>
    <property type="match status" value="1"/>
</dbReference>
<feature type="transmembrane region" description="Helical" evidence="9">
    <location>
        <begin position="311"/>
        <end position="332"/>
    </location>
</feature>
<keyword evidence="7 9" id="KW-0811">Translocation</keyword>
<feature type="domain" description="Protein export membrane protein SecD/SecF C-terminal" evidence="11">
    <location>
        <begin position="241"/>
        <end position="411"/>
    </location>
</feature>
<gene>
    <name evidence="9" type="primary">secD</name>
    <name evidence="10" type="synonym">secF</name>
    <name evidence="13" type="ORF">HMPREF1872_00665</name>
</gene>
<dbReference type="NCBIfam" id="TIGR00916">
    <property type="entry name" value="2A0604s01"/>
    <property type="match status" value="1"/>
</dbReference>
<comment type="subunit">
    <text evidence="10">Forms a complex with SecD. Part of the essential Sec protein translocation apparatus which comprises SecA, SecYEG and auxiliary proteins SecDF. Other proteins may also be involved.</text>
</comment>
<dbReference type="InterPro" id="IPR022813">
    <property type="entry name" value="SecD/SecF_arch_bac"/>
</dbReference>
<dbReference type="PATRIC" id="fig|1497955.3.peg.641"/>
<dbReference type="HAMAP" id="MF_01464_B">
    <property type="entry name" value="SecF_B"/>
    <property type="match status" value="1"/>
</dbReference>
<dbReference type="InterPro" id="IPR054384">
    <property type="entry name" value="SecDF_P1_head"/>
</dbReference>
<evidence type="ECO:0000256" key="6">
    <source>
        <dbReference type="ARBA" id="ARBA00022989"/>
    </source>
</evidence>
<feature type="transmembrane region" description="Helical" evidence="9">
    <location>
        <begin position="621"/>
        <end position="643"/>
    </location>
</feature>
<evidence type="ECO:0000256" key="8">
    <source>
        <dbReference type="ARBA" id="ARBA00023136"/>
    </source>
</evidence>
<comment type="similarity">
    <text evidence="10">Belongs to the SecD/SecF family. SecF subfamily.</text>
</comment>
<feature type="transmembrane region" description="Helical" evidence="9">
    <location>
        <begin position="589"/>
        <end position="609"/>
    </location>
</feature>
<dbReference type="SUPFAM" id="SSF82866">
    <property type="entry name" value="Multidrug efflux transporter AcrB transmembrane domain"/>
    <property type="match status" value="2"/>
</dbReference>
<accession>A0A133YEG1</accession>
<comment type="subunit">
    <text evidence="9">Forms a complex with SecF. Part of the essential Sec protein translocation apparatus which comprises SecA, SecYEG and auxiliary proteins SecDF. Other proteins may also be involved.</text>
</comment>
<feature type="transmembrane region" description="Helical" evidence="9">
    <location>
        <begin position="728"/>
        <end position="752"/>
    </location>
</feature>
<dbReference type="GO" id="GO:0015450">
    <property type="term" value="F:protein-transporting ATPase activity"/>
    <property type="evidence" value="ECO:0007669"/>
    <property type="project" value="InterPro"/>
</dbReference>
<dbReference type="InterPro" id="IPR005665">
    <property type="entry name" value="SecF_bac"/>
</dbReference>
<feature type="domain" description="SecDF P1 head subdomain" evidence="12">
    <location>
        <begin position="144"/>
        <end position="239"/>
    </location>
</feature>
<feature type="transmembrane region" description="Helical" evidence="9">
    <location>
        <begin position="649"/>
        <end position="668"/>
    </location>
</feature>
<evidence type="ECO:0000256" key="10">
    <source>
        <dbReference type="HAMAP-Rule" id="MF_01464"/>
    </source>
</evidence>
<dbReference type="Proteomes" id="UP000070080">
    <property type="component" value="Unassembled WGS sequence"/>
</dbReference>
<dbReference type="PANTHER" id="PTHR30081:SF1">
    <property type="entry name" value="PROTEIN TRANSLOCASE SUBUNIT SECD"/>
    <property type="match status" value="1"/>
</dbReference>
<dbReference type="HAMAP" id="MF_01463_B">
    <property type="entry name" value="SecD_B"/>
    <property type="match status" value="1"/>
</dbReference>
<name>A0A133YEG1_9FIRM</name>
<keyword evidence="2 9" id="KW-0813">Transport</keyword>
<feature type="transmembrane region" description="Helical" evidence="9">
    <location>
        <begin position="357"/>
        <end position="379"/>
    </location>
</feature>
<evidence type="ECO:0000256" key="3">
    <source>
        <dbReference type="ARBA" id="ARBA00022475"/>
    </source>
</evidence>
<protein>
    <recommendedName>
        <fullName evidence="9 10">Multifunctional fusion protein</fullName>
    </recommendedName>
    <domain>
        <recommendedName>
            <fullName evidence="9">Protein translocase subunit SecD</fullName>
        </recommendedName>
    </domain>
    <domain>
        <recommendedName>
            <fullName evidence="10">Protein-export membrane protein SecF</fullName>
        </recommendedName>
    </domain>
</protein>
<comment type="function">
    <text evidence="9">Part of the Sec protein translocase complex. Interacts with the SecYEG preprotein conducting channel. SecDF uses the proton motive force (PMF) to complete protein translocation after the ATP-dependent function of SecA.</text>
</comment>
<evidence type="ECO:0000259" key="11">
    <source>
        <dbReference type="Pfam" id="PF02355"/>
    </source>
</evidence>
<comment type="caution">
    <text evidence="13">The sequence shown here is derived from an EMBL/GenBank/DDBJ whole genome shotgun (WGS) entry which is preliminary data.</text>
</comment>
<dbReference type="Pfam" id="PF02355">
    <property type="entry name" value="SecD_SecF_C"/>
    <property type="match status" value="2"/>
</dbReference>
<evidence type="ECO:0000256" key="9">
    <source>
        <dbReference type="HAMAP-Rule" id="MF_01463"/>
    </source>
</evidence>
<dbReference type="AlphaFoldDB" id="A0A133YEG1"/>
<feature type="transmembrane region" description="Helical" evidence="9">
    <location>
        <begin position="12"/>
        <end position="32"/>
    </location>
</feature>
<dbReference type="InterPro" id="IPR022645">
    <property type="entry name" value="SecD/SecF_bac"/>
</dbReference>
<dbReference type="Gene3D" id="1.20.1640.10">
    <property type="entry name" value="Multidrug efflux transporter AcrB transmembrane domain"/>
    <property type="match status" value="2"/>
</dbReference>
<evidence type="ECO:0000256" key="7">
    <source>
        <dbReference type="ARBA" id="ARBA00023010"/>
    </source>
</evidence>
<dbReference type="STRING" id="1497955.HMPREF1872_00665"/>
<dbReference type="RefSeq" id="WP_066713820.1">
    <property type="nucleotide sequence ID" value="NZ_JARFNM010000001.1"/>
</dbReference>